<keyword evidence="9" id="KW-0752">Steroid biosynthesis</keyword>
<dbReference type="EMBL" id="KB932201">
    <property type="protein sequence ID" value="KCV72647.1"/>
    <property type="molecule type" value="Genomic_DNA"/>
</dbReference>
<evidence type="ECO:0000256" key="5">
    <source>
        <dbReference type="ARBA" id="ARBA00022679"/>
    </source>
</evidence>
<evidence type="ECO:0000256" key="7">
    <source>
        <dbReference type="ARBA" id="ARBA00022777"/>
    </source>
</evidence>
<keyword evidence="11" id="KW-0753">Steroid metabolism</keyword>
<dbReference type="RefSeq" id="XP_009492348.1">
    <property type="nucleotide sequence ID" value="XM_009494073.1"/>
</dbReference>
<reference evidence="12" key="1">
    <citation type="submission" date="2013-04" db="EMBL/GenBank/DDBJ databases">
        <title>The Genome Sequence of Fonticula alba ATCC 38817.</title>
        <authorList>
            <consortium name="The Broad Institute Genomics Platform"/>
            <person name="Russ C."/>
            <person name="Cuomo C."/>
            <person name="Burger G."/>
            <person name="Gray M.W."/>
            <person name="Holland P.W.H."/>
            <person name="King N."/>
            <person name="Lang F.B.F."/>
            <person name="Roger A.J."/>
            <person name="Ruiz-Trillo I."/>
            <person name="Brown M."/>
            <person name="Walker B."/>
            <person name="Young S."/>
            <person name="Zeng Q."/>
            <person name="Gargeya S."/>
            <person name="Fitzgerald M."/>
            <person name="Haas B."/>
            <person name="Abouelleil A."/>
            <person name="Allen A.W."/>
            <person name="Alvarado L."/>
            <person name="Arachchi H.M."/>
            <person name="Berlin A.M."/>
            <person name="Chapman S.B."/>
            <person name="Gainer-Dewar J."/>
            <person name="Goldberg J."/>
            <person name="Griggs A."/>
            <person name="Gujja S."/>
            <person name="Hansen M."/>
            <person name="Howarth C."/>
            <person name="Imamovic A."/>
            <person name="Ireland A."/>
            <person name="Larimer J."/>
            <person name="McCowan C."/>
            <person name="Murphy C."/>
            <person name="Pearson M."/>
            <person name="Poon T.W."/>
            <person name="Priest M."/>
            <person name="Roberts A."/>
            <person name="Saif S."/>
            <person name="Shea T."/>
            <person name="Sisk P."/>
            <person name="Sykes S."/>
            <person name="Wortman J."/>
            <person name="Nusbaum C."/>
            <person name="Birren B."/>
        </authorList>
    </citation>
    <scope>NUCLEOTIDE SEQUENCE [LARGE SCALE GENOMIC DNA]</scope>
    <source>
        <strain evidence="12">ATCC 38817</strain>
    </source>
</reference>
<dbReference type="eggNOG" id="KOG4519">
    <property type="taxonomic scope" value="Eukaryota"/>
</dbReference>
<accession>A0A058ZGM5</accession>
<evidence type="ECO:0000256" key="3">
    <source>
        <dbReference type="ARBA" id="ARBA00012958"/>
    </source>
</evidence>
<dbReference type="PANTHER" id="PTHR31814:SF2">
    <property type="entry name" value="PHOSPHOMEVALONATE KINASE"/>
    <property type="match status" value="1"/>
</dbReference>
<evidence type="ECO:0000256" key="2">
    <source>
        <dbReference type="ARBA" id="ARBA00006495"/>
    </source>
</evidence>
<gene>
    <name evidence="12" type="ORF">H696_00228</name>
</gene>
<keyword evidence="4" id="KW-0444">Lipid biosynthesis</keyword>
<evidence type="ECO:0000313" key="12">
    <source>
        <dbReference type="EMBL" id="KCV72647.1"/>
    </source>
</evidence>
<keyword evidence="8" id="KW-0067">ATP-binding</keyword>
<dbReference type="PANTHER" id="PTHR31814">
    <property type="match status" value="1"/>
</dbReference>
<dbReference type="SUPFAM" id="SSF54211">
    <property type="entry name" value="Ribosomal protein S5 domain 2-like"/>
    <property type="match status" value="1"/>
</dbReference>
<dbReference type="GO" id="GO:0004631">
    <property type="term" value="F:phosphomevalonate kinase activity"/>
    <property type="evidence" value="ECO:0007669"/>
    <property type="project" value="UniProtKB-EC"/>
</dbReference>
<dbReference type="InterPro" id="IPR036554">
    <property type="entry name" value="GHMP_kinase_C_sf"/>
</dbReference>
<dbReference type="InterPro" id="IPR035102">
    <property type="entry name" value="Phosphomevalonate_kinase"/>
</dbReference>
<dbReference type="InterPro" id="IPR016005">
    <property type="entry name" value="Erg8"/>
</dbReference>
<evidence type="ECO:0000256" key="6">
    <source>
        <dbReference type="ARBA" id="ARBA00022741"/>
    </source>
</evidence>
<keyword evidence="13" id="KW-1185">Reference proteome</keyword>
<dbReference type="Gene3D" id="3.30.70.890">
    <property type="entry name" value="GHMP kinase, C-terminal domain"/>
    <property type="match status" value="1"/>
</dbReference>
<dbReference type="OMA" id="LVIHRTM"/>
<proteinExistence type="inferred from homology"/>
<dbReference type="AlphaFoldDB" id="A0A058ZGM5"/>
<comment type="similarity">
    <text evidence="2">Belongs to the GHMP kinase family. Mevalonate kinase subfamily.</text>
</comment>
<dbReference type="PIRSF" id="PIRSF017288">
    <property type="entry name" value="PMK_GHMP_euk"/>
    <property type="match status" value="1"/>
</dbReference>
<comment type="pathway">
    <text evidence="1">Isoprenoid biosynthesis; isopentenyl diphosphate biosynthesis via mevalonate pathway; isopentenyl diphosphate from (R)-mevalonate: step 2/3.</text>
</comment>
<dbReference type="GO" id="GO:0006694">
    <property type="term" value="P:steroid biosynthetic process"/>
    <property type="evidence" value="ECO:0007669"/>
    <property type="project" value="UniProtKB-KW"/>
</dbReference>
<keyword evidence="5" id="KW-0808">Transferase</keyword>
<dbReference type="InterPro" id="IPR020568">
    <property type="entry name" value="Ribosomal_Su5_D2-typ_SF"/>
</dbReference>
<dbReference type="GO" id="GO:0005777">
    <property type="term" value="C:peroxisome"/>
    <property type="evidence" value="ECO:0007669"/>
    <property type="project" value="TreeGrafter"/>
</dbReference>
<dbReference type="InterPro" id="IPR014721">
    <property type="entry name" value="Ribsml_uS5_D2-typ_fold_subgr"/>
</dbReference>
<evidence type="ECO:0000256" key="4">
    <source>
        <dbReference type="ARBA" id="ARBA00022516"/>
    </source>
</evidence>
<dbReference type="EC" id="2.7.4.2" evidence="3"/>
<evidence type="ECO:0000256" key="1">
    <source>
        <dbReference type="ARBA" id="ARBA00005017"/>
    </source>
</evidence>
<name>A0A058ZGM5_FONAL</name>
<dbReference type="GeneID" id="20524953"/>
<organism evidence="12">
    <name type="scientific">Fonticula alba</name>
    <name type="common">Slime mold</name>
    <dbReference type="NCBI Taxonomy" id="691883"/>
    <lineage>
        <taxon>Eukaryota</taxon>
        <taxon>Rotosphaerida</taxon>
        <taxon>Fonticulaceae</taxon>
        <taxon>Fonticula</taxon>
    </lineage>
</organism>
<evidence type="ECO:0000256" key="11">
    <source>
        <dbReference type="ARBA" id="ARBA00023221"/>
    </source>
</evidence>
<sequence>MSAGDSISFTAQAPGKVLLTGGYLVTEREYDGFVIVSDASFHTTCAINTAGPAWTILAKSPQFNWQCVYQISERPNGTLCLVRPSSDQSPNRYVEISIVNALAFALGGDMDKTRDRLAMGQLVLTIRGDNDFYSQRYRLAQQGQPTTLEALKTVEPFAPLLNLQTEGLRKTGLGSSAALTTSVTAAILSCLGAVAVPGSPGEAYSDESRRVTHNVSQFSHCLAQGRVGSGFDVSSAVHGSHQYRRFSPAALTTLLAESAEDDEGFVSPPVATVFRLLDDHAAWDSEASPVTLPPGISMVLADIDAGTNTPSMIGQVNSWRKAVPTESLQLWTDLAAANAKVVAVLDSLNERHATDPVEYTAALDVCSTLRSHEWAQALPNSPTAAALVALAEAGSAVRAFLRRMGDESGAPIEPRAQTLLIDHTLAQAPGAIFGCVPGAGGFDAVACLCIGQVGRQNIVNLWESLAAAGDTVTSILCPSPEAETAEVLAQVRDIVGGLCPLVSDAGQVGLSLSTVA</sequence>
<keyword evidence="6" id="KW-0547">Nucleotide-binding</keyword>
<dbReference type="GO" id="GO:0005524">
    <property type="term" value="F:ATP binding"/>
    <property type="evidence" value="ECO:0007669"/>
    <property type="project" value="UniProtKB-KW"/>
</dbReference>
<evidence type="ECO:0000313" key="13">
    <source>
        <dbReference type="Proteomes" id="UP000030693"/>
    </source>
</evidence>
<keyword evidence="7" id="KW-0418">Kinase</keyword>
<keyword evidence="10" id="KW-0443">Lipid metabolism</keyword>
<dbReference type="GO" id="GO:0019287">
    <property type="term" value="P:isopentenyl diphosphate biosynthetic process, mevalonate pathway"/>
    <property type="evidence" value="ECO:0007669"/>
    <property type="project" value="TreeGrafter"/>
</dbReference>
<evidence type="ECO:0000256" key="10">
    <source>
        <dbReference type="ARBA" id="ARBA00023098"/>
    </source>
</evidence>
<dbReference type="Gene3D" id="3.30.230.10">
    <property type="match status" value="1"/>
</dbReference>
<dbReference type="GO" id="GO:0010142">
    <property type="term" value="P:farnesyl diphosphate biosynthetic process, mevalonate pathway"/>
    <property type="evidence" value="ECO:0007669"/>
    <property type="project" value="TreeGrafter"/>
</dbReference>
<dbReference type="STRING" id="691883.A0A058ZGM5"/>
<evidence type="ECO:0000256" key="9">
    <source>
        <dbReference type="ARBA" id="ARBA00022955"/>
    </source>
</evidence>
<dbReference type="Proteomes" id="UP000030693">
    <property type="component" value="Unassembled WGS sequence"/>
</dbReference>
<dbReference type="OrthoDB" id="10262935at2759"/>
<evidence type="ECO:0000256" key="8">
    <source>
        <dbReference type="ARBA" id="ARBA00022840"/>
    </source>
</evidence>
<protein>
    <recommendedName>
        <fullName evidence="3">phosphomevalonate kinase</fullName>
        <ecNumber evidence="3">2.7.4.2</ecNumber>
    </recommendedName>
</protein>